<gene>
    <name evidence="8" type="ORF">CCHL11_02046</name>
</gene>
<keyword evidence="5" id="KW-0408">Iron</keyword>
<keyword evidence="2" id="KW-0479">Metal-binding</keyword>
<dbReference type="PROSITE" id="PS51471">
    <property type="entry name" value="FE2OG_OXY"/>
    <property type="match status" value="1"/>
</dbReference>
<feature type="transmembrane region" description="Helical" evidence="6">
    <location>
        <begin position="12"/>
        <end position="31"/>
    </location>
</feature>
<evidence type="ECO:0000256" key="6">
    <source>
        <dbReference type="SAM" id="Phobius"/>
    </source>
</evidence>
<dbReference type="InterPro" id="IPR005123">
    <property type="entry name" value="Oxoglu/Fe-dep_dioxygenase_dom"/>
</dbReference>
<keyword evidence="6" id="KW-0812">Transmembrane</keyword>
<comment type="cofactor">
    <cofactor evidence="1">
        <name>L-ascorbate</name>
        <dbReference type="ChEBI" id="CHEBI:38290"/>
    </cofactor>
</comment>
<dbReference type="AlphaFoldDB" id="A0A1Q8S6W9"/>
<dbReference type="OrthoDB" id="420380at2759"/>
<proteinExistence type="predicted"/>
<dbReference type="GO" id="GO:0004656">
    <property type="term" value="F:procollagen-proline 4-dioxygenase activity"/>
    <property type="evidence" value="ECO:0007669"/>
    <property type="project" value="TreeGrafter"/>
</dbReference>
<evidence type="ECO:0000313" key="8">
    <source>
        <dbReference type="EMBL" id="OLN97116.1"/>
    </source>
</evidence>
<dbReference type="GO" id="GO:0005783">
    <property type="term" value="C:endoplasmic reticulum"/>
    <property type="evidence" value="ECO:0007669"/>
    <property type="project" value="TreeGrafter"/>
</dbReference>
<reference evidence="8 9" key="1">
    <citation type="submission" date="2016-11" db="EMBL/GenBank/DDBJ databases">
        <title>Draft Genome Assembly of Colletotrichum chlorophyti a pathogen of herbaceous plants.</title>
        <authorList>
            <person name="Gan P."/>
            <person name="Narusaka M."/>
            <person name="Tsushima A."/>
            <person name="Narusaka Y."/>
            <person name="Takano Y."/>
            <person name="Shirasu K."/>
        </authorList>
    </citation>
    <scope>NUCLEOTIDE SEQUENCE [LARGE SCALE GENOMIC DNA]</scope>
    <source>
        <strain evidence="8 9">NTL11</strain>
    </source>
</reference>
<dbReference type="InterPro" id="IPR045054">
    <property type="entry name" value="P4HA-like"/>
</dbReference>
<accession>A0A1Q8S6W9</accession>
<organism evidence="8 9">
    <name type="scientific">Colletotrichum chlorophyti</name>
    <dbReference type="NCBI Taxonomy" id="708187"/>
    <lineage>
        <taxon>Eukaryota</taxon>
        <taxon>Fungi</taxon>
        <taxon>Dikarya</taxon>
        <taxon>Ascomycota</taxon>
        <taxon>Pezizomycotina</taxon>
        <taxon>Sordariomycetes</taxon>
        <taxon>Hypocreomycetidae</taxon>
        <taxon>Glomerellales</taxon>
        <taxon>Glomerellaceae</taxon>
        <taxon>Colletotrichum</taxon>
    </lineage>
</organism>
<keyword evidence="3" id="KW-0223">Dioxygenase</keyword>
<dbReference type="EMBL" id="MPGH01000011">
    <property type="protein sequence ID" value="OLN97116.1"/>
    <property type="molecule type" value="Genomic_DNA"/>
</dbReference>
<evidence type="ECO:0000259" key="7">
    <source>
        <dbReference type="PROSITE" id="PS51471"/>
    </source>
</evidence>
<dbReference type="InterPro" id="IPR006620">
    <property type="entry name" value="Pro_4_hyd_alph"/>
</dbReference>
<evidence type="ECO:0000313" key="9">
    <source>
        <dbReference type="Proteomes" id="UP000186583"/>
    </source>
</evidence>
<feature type="transmembrane region" description="Helical" evidence="6">
    <location>
        <begin position="43"/>
        <end position="64"/>
    </location>
</feature>
<dbReference type="PANTHER" id="PTHR10869:SF242">
    <property type="entry name" value="PROLYL 4-HYDROXYLASE ALPHA SUBUNIT DOMAIN-CONTAINING PROTEIN"/>
    <property type="match status" value="1"/>
</dbReference>
<evidence type="ECO:0000256" key="2">
    <source>
        <dbReference type="ARBA" id="ARBA00022723"/>
    </source>
</evidence>
<comment type="caution">
    <text evidence="8">The sequence shown here is derived from an EMBL/GenBank/DDBJ whole genome shotgun (WGS) entry which is preliminary data.</text>
</comment>
<dbReference type="GO" id="GO:0031418">
    <property type="term" value="F:L-ascorbic acid binding"/>
    <property type="evidence" value="ECO:0007669"/>
    <property type="project" value="InterPro"/>
</dbReference>
<dbReference type="Gene3D" id="2.60.120.620">
    <property type="entry name" value="q2cbj1_9rhob like domain"/>
    <property type="match status" value="1"/>
</dbReference>
<dbReference type="GO" id="GO:0005506">
    <property type="term" value="F:iron ion binding"/>
    <property type="evidence" value="ECO:0007669"/>
    <property type="project" value="InterPro"/>
</dbReference>
<protein>
    <submittedName>
        <fullName evidence="8">Putative prolyl 4-hydroxylase 10-like protein 1</fullName>
    </submittedName>
</protein>
<dbReference type="PANTHER" id="PTHR10869">
    <property type="entry name" value="PROLYL 4-HYDROXYLASE ALPHA SUBUNIT"/>
    <property type="match status" value="1"/>
</dbReference>
<sequence length="274" mass="31063">MLNNIHCNRLLLFGALLPIVPTVILLWPQLFSVLLFEPSPRTYSIRIISYDPLMIYIVGFISWAERRYLLRLGQVQPTASSFVVTLTFSTGSLGLDLNEPHFQRSAVREDGKDIIHSDRTSSTAFLPHDDIVVQRIIKRASEIQGYTPVGMHEFLQLTRYREGQEFRAHLDPLEDLNMTMKHRLTTIYAILEATCENCGTQFPGMKVNWTAEDQSWCKYVDCDDHDALTVKAVPGNALFWKSYDSSGKLDSRTMHGGLPPETGIKTGVNIWTNG</sequence>
<name>A0A1Q8S6W9_9PEZI</name>
<feature type="domain" description="Fe2OG dioxygenase" evidence="7">
    <location>
        <begin position="151"/>
        <end position="274"/>
    </location>
</feature>
<evidence type="ECO:0000256" key="5">
    <source>
        <dbReference type="ARBA" id="ARBA00023004"/>
    </source>
</evidence>
<dbReference type="Proteomes" id="UP000186583">
    <property type="component" value="Unassembled WGS sequence"/>
</dbReference>
<dbReference type="SMART" id="SM00702">
    <property type="entry name" value="P4Hc"/>
    <property type="match status" value="1"/>
</dbReference>
<evidence type="ECO:0000256" key="1">
    <source>
        <dbReference type="ARBA" id="ARBA00001961"/>
    </source>
</evidence>
<dbReference type="STRING" id="708187.A0A1Q8S6W9"/>
<evidence type="ECO:0000256" key="4">
    <source>
        <dbReference type="ARBA" id="ARBA00023002"/>
    </source>
</evidence>
<keyword evidence="6" id="KW-1133">Transmembrane helix</keyword>
<keyword evidence="4" id="KW-0560">Oxidoreductase</keyword>
<evidence type="ECO:0000256" key="3">
    <source>
        <dbReference type="ARBA" id="ARBA00022964"/>
    </source>
</evidence>
<keyword evidence="6" id="KW-0472">Membrane</keyword>
<keyword evidence="9" id="KW-1185">Reference proteome</keyword>